<dbReference type="OrthoDB" id="192247at2759"/>
<dbReference type="Gene3D" id="2.120.10.30">
    <property type="entry name" value="TolB, C-terminal domain"/>
    <property type="match status" value="1"/>
</dbReference>
<accession>A0A8B8DI24</accession>
<dbReference type="GO" id="GO:0000209">
    <property type="term" value="P:protein polyubiquitination"/>
    <property type="evidence" value="ECO:0007669"/>
    <property type="project" value="TreeGrafter"/>
</dbReference>
<evidence type="ECO:0000313" key="2">
    <source>
        <dbReference type="RefSeq" id="XP_022327782.1"/>
    </source>
</evidence>
<sequence length="397" mass="45132">MKNKVSARGEVCHKLIEKIVKERHKELDVLKMESKEILQNQKKKIEAIIGKINEEIKNATKLQKVKNIIEIQKFGYIQEELDVILYTLPGFYECQIDEKDLQIYFGFIEKPYENKVTFIEKKKTSSEVGETAKPKVPTVSCVIDTGFPTNETNESRLYGLAVTNDMKLWVLGSNMELKLFDFKGNLHRTMTNKCEGVHICIQNGHIVFSDTLKNTVKRISENDTVTKLFTTGTWQPYGITATASGDLLTCLLKDYQSKVVRYSSTGTVLQEIQYDSQCQPLYNIALYVAENVNGDIVVTDYKTKKLIAVDRFGIFRYSYSGKNKDFDICSVATDSVGNVFITDYEGDKVHLLDGDGHFLRYIVPDEGLSRPRAVSIIDDELCVGECKTGLVKRIKIY</sequence>
<dbReference type="GO" id="GO:0043161">
    <property type="term" value="P:proteasome-mediated ubiquitin-dependent protein catabolic process"/>
    <property type="evidence" value="ECO:0007669"/>
    <property type="project" value="TreeGrafter"/>
</dbReference>
<organism evidence="1 2">
    <name type="scientific">Crassostrea virginica</name>
    <name type="common">Eastern oyster</name>
    <dbReference type="NCBI Taxonomy" id="6565"/>
    <lineage>
        <taxon>Eukaryota</taxon>
        <taxon>Metazoa</taxon>
        <taxon>Spiralia</taxon>
        <taxon>Lophotrochozoa</taxon>
        <taxon>Mollusca</taxon>
        <taxon>Bivalvia</taxon>
        <taxon>Autobranchia</taxon>
        <taxon>Pteriomorphia</taxon>
        <taxon>Ostreida</taxon>
        <taxon>Ostreoidea</taxon>
        <taxon>Ostreidae</taxon>
        <taxon>Crassostrea</taxon>
    </lineage>
</organism>
<dbReference type="PANTHER" id="PTHR24104:SF25">
    <property type="entry name" value="PROTEIN LIN-41"/>
    <property type="match status" value="1"/>
</dbReference>
<name>A0A8B8DI24_CRAVI</name>
<keyword evidence="1" id="KW-1185">Reference proteome</keyword>
<dbReference type="AlphaFoldDB" id="A0A8B8DI24"/>
<evidence type="ECO:0000313" key="1">
    <source>
        <dbReference type="Proteomes" id="UP000694844"/>
    </source>
</evidence>
<dbReference type="InterPro" id="IPR050952">
    <property type="entry name" value="TRIM-NHL_E3_ligases"/>
</dbReference>
<proteinExistence type="predicted"/>
<protein>
    <submittedName>
        <fullName evidence="2">Tripartite motif-containing protein 2-like</fullName>
    </submittedName>
</protein>
<dbReference type="PANTHER" id="PTHR24104">
    <property type="entry name" value="E3 UBIQUITIN-PROTEIN LIGASE NHLRC1-RELATED"/>
    <property type="match status" value="1"/>
</dbReference>
<dbReference type="GO" id="GO:0008270">
    <property type="term" value="F:zinc ion binding"/>
    <property type="evidence" value="ECO:0007669"/>
    <property type="project" value="UniProtKB-KW"/>
</dbReference>
<gene>
    <name evidence="2" type="primary">LOC111127070</name>
</gene>
<reference evidence="2" key="1">
    <citation type="submission" date="2025-08" db="UniProtKB">
        <authorList>
            <consortium name="RefSeq"/>
        </authorList>
    </citation>
    <scope>IDENTIFICATION</scope>
    <source>
        <tissue evidence="2">Whole sample</tissue>
    </source>
</reference>
<dbReference type="InterPro" id="IPR011042">
    <property type="entry name" value="6-blade_b-propeller_TolB-like"/>
</dbReference>
<dbReference type="RefSeq" id="XP_022327782.1">
    <property type="nucleotide sequence ID" value="XM_022472074.1"/>
</dbReference>
<dbReference type="Proteomes" id="UP000694844">
    <property type="component" value="Chromosome 3"/>
</dbReference>
<dbReference type="SUPFAM" id="SSF101898">
    <property type="entry name" value="NHL repeat"/>
    <property type="match status" value="1"/>
</dbReference>
<dbReference type="GeneID" id="111127070"/>
<dbReference type="KEGG" id="cvn:111127070"/>
<dbReference type="GO" id="GO:0061630">
    <property type="term" value="F:ubiquitin protein ligase activity"/>
    <property type="evidence" value="ECO:0007669"/>
    <property type="project" value="TreeGrafter"/>
</dbReference>